<dbReference type="InterPro" id="IPR051612">
    <property type="entry name" value="Teichoic_Acid_Biosynth"/>
</dbReference>
<evidence type="ECO:0000256" key="1">
    <source>
        <dbReference type="ARBA" id="ARBA00004202"/>
    </source>
</evidence>
<keyword evidence="3" id="KW-1003">Cell membrane</keyword>
<dbReference type="InterPro" id="IPR041038">
    <property type="entry name" value="TarS_C1"/>
</dbReference>
<evidence type="ECO:0000256" key="3">
    <source>
        <dbReference type="ARBA" id="ARBA00022475"/>
    </source>
</evidence>
<dbReference type="AlphaFoldDB" id="A0A2A2HAM6"/>
<evidence type="ECO:0000256" key="5">
    <source>
        <dbReference type="ARBA" id="ARBA00022944"/>
    </source>
</evidence>
<accession>A0A2A2HAM6</accession>
<comment type="similarity">
    <text evidence="2">Belongs to the CDP-glycerol glycerophosphotransferase family.</text>
</comment>
<evidence type="ECO:0000259" key="8">
    <source>
        <dbReference type="Pfam" id="PF18674"/>
    </source>
</evidence>
<dbReference type="InterPro" id="IPR007554">
    <property type="entry name" value="Glycerophosphate_synth"/>
</dbReference>
<keyword evidence="6" id="KW-0472">Membrane</keyword>
<comment type="subcellular location">
    <subcellularLocation>
        <location evidence="1">Cell membrane</location>
        <topology evidence="1">Peripheral membrane protein</topology>
    </subcellularLocation>
</comment>
<dbReference type="RefSeq" id="WP_095651947.1">
    <property type="nucleotide sequence ID" value="NZ_LMVM01000001.1"/>
</dbReference>
<name>A0A2A2HAM6_METBR</name>
<dbReference type="Pfam" id="PF04464">
    <property type="entry name" value="Glyphos_transf"/>
    <property type="match status" value="2"/>
</dbReference>
<gene>
    <name evidence="9" type="ORF">ASJ80_15885</name>
</gene>
<keyword evidence="5" id="KW-0777">Teichoic acid biosynthesis</keyword>
<dbReference type="Gene3D" id="3.40.50.11820">
    <property type="match status" value="1"/>
</dbReference>
<sequence length="1044" mass="123998">MKEELIIDYTNELSVKFKVTPDIEVKEIIVDIFGGKKTYKPIKKGEYYTFSLSNSVFLRGMQGIIQFYFSFIDENGSYKITNFARFNKFEMIGGGIKNVKNNYIVPHQTRSRNFILIVTDDFKKQKLNVINFLTSFNCNKESININGVFKTFLLSVDQMEIGMEGRKTFSKFRSRIDFSKIQSKYSDNLAISTVIPFDTSIEEDIYDFFLYIHLKEIPEPVKIRFGHTRFLMRQKVKDYVLKFDEETIYITPYFTFSGQNLSLHVERINNDVTKNIENIKQNNREDIWLIGEQPYKAQDTGKAFFEYIRRTHPEKEAYYVIDFNSPEYENVKDLGNIIDYRSKEHFEMCLKATHLIGSHHIDYLYPIRNKEFISKVKAKKIFLQHGVLGVKNLANLYLNQKEFFDVDMFCVSTEREKQITVEDLKFSEEQVKVTGLSRFDSLFKNDIEVKKQILIIPTWRDWLQNVDTFLESEYYQRYQSLISNKEFLDICRKNDVDVVFCLHPNMQKYSSFFKSDDVKIVFQGEIDVQLLIKESMLMITDYSSVAFDFAFLNKPVIYYQFDQKRFLGKAGSHLDLERELPGTIISNEEEITSVFNKIAENGFRISDENLNRVNSLLKYKDTRNSERIFNEITNFKFKRTLTERIKRTEKYKKAFNYFRRNRVYFPLMKLFYKIFKLLPLKERYVFESGVGVQYSDAPKALYEELMRIKPDAECVWFYNKTSFIHPMNTKVVKRLSLGYYYYLATSKYWINNQNFPSYITKRKGTTYLQTWHGTPVKKMLFDLKEIYGREKGYVQRVENAKNQWSYLISQNSYATKHFRTAFRYNGPILEEGYPRNDILINNPEKELIINKIRHAYSISPSKKIILYAPTFRDNAKVENKFESDIKIDFKEFNDRFGEEYILLLRMHVTVSSDIEIPEEYKHCIINVSSYPDIQELYLMTDILITDYSSVLFDFAVLKRPMIFYAYDLEEYKNDIRGAYLDYEKEVPGKIVKNQNELFHAINNIEELKSEYRDKLSKFKQKYAPLDDGNAAKRIVKKILLQSHK</sequence>
<reference evidence="9 10" key="1">
    <citation type="journal article" date="2017" name="BMC Genomics">
        <title>Genomic analysis of methanogenic archaea reveals a shift towards energy conservation.</title>
        <authorList>
            <person name="Gilmore S.P."/>
            <person name="Henske J.K."/>
            <person name="Sexton J.A."/>
            <person name="Solomon K.V."/>
            <person name="Seppala S."/>
            <person name="Yoo J.I."/>
            <person name="Huyett L.M."/>
            <person name="Pressman A."/>
            <person name="Cogan J.Z."/>
            <person name="Kivenson V."/>
            <person name="Peng X."/>
            <person name="Tan Y."/>
            <person name="Valentine D.L."/>
            <person name="O'Malley M.A."/>
        </authorList>
    </citation>
    <scope>NUCLEOTIDE SEQUENCE [LARGE SCALE GENOMIC DNA]</scope>
    <source>
        <strain evidence="9 10">M.o.H.</strain>
    </source>
</reference>
<evidence type="ECO:0000256" key="6">
    <source>
        <dbReference type="ARBA" id="ARBA00023136"/>
    </source>
</evidence>
<dbReference type="InterPro" id="IPR043148">
    <property type="entry name" value="TagF_C"/>
</dbReference>
<dbReference type="PANTHER" id="PTHR37316">
    <property type="entry name" value="TEICHOIC ACID GLYCEROL-PHOSPHATE PRIMASE"/>
    <property type="match status" value="1"/>
</dbReference>
<feature type="coiled-coil region" evidence="7">
    <location>
        <begin position="990"/>
        <end position="1021"/>
    </location>
</feature>
<proteinExistence type="inferred from homology"/>
<dbReference type="OrthoDB" id="46222at2157"/>
<dbReference type="SUPFAM" id="SSF53756">
    <property type="entry name" value="UDP-Glycosyltransferase/glycogen phosphorylase"/>
    <property type="match status" value="2"/>
</dbReference>
<dbReference type="InterPro" id="IPR043149">
    <property type="entry name" value="TagF_N"/>
</dbReference>
<evidence type="ECO:0000256" key="2">
    <source>
        <dbReference type="ARBA" id="ARBA00010488"/>
    </source>
</evidence>
<dbReference type="GO" id="GO:0005886">
    <property type="term" value="C:plasma membrane"/>
    <property type="evidence" value="ECO:0007669"/>
    <property type="project" value="UniProtKB-SubCell"/>
</dbReference>
<evidence type="ECO:0000313" key="10">
    <source>
        <dbReference type="Proteomes" id="UP000217784"/>
    </source>
</evidence>
<protein>
    <recommendedName>
        <fullName evidence="8">TarS C-terminal domain-containing protein</fullName>
    </recommendedName>
</protein>
<dbReference type="EMBL" id="LMVM01000001">
    <property type="protein sequence ID" value="PAV06304.1"/>
    <property type="molecule type" value="Genomic_DNA"/>
</dbReference>
<evidence type="ECO:0000256" key="7">
    <source>
        <dbReference type="SAM" id="Coils"/>
    </source>
</evidence>
<dbReference type="PANTHER" id="PTHR37316:SF3">
    <property type="entry name" value="TEICHOIC ACID GLYCEROL-PHOSPHATE TRANSFERASE"/>
    <property type="match status" value="1"/>
</dbReference>
<dbReference type="GO" id="GO:0047355">
    <property type="term" value="F:CDP-glycerol glycerophosphotransferase activity"/>
    <property type="evidence" value="ECO:0007669"/>
    <property type="project" value="InterPro"/>
</dbReference>
<comment type="caution">
    <text evidence="9">The sequence shown here is derived from an EMBL/GenBank/DDBJ whole genome shotgun (WGS) entry which is preliminary data.</text>
</comment>
<keyword evidence="10" id="KW-1185">Reference proteome</keyword>
<dbReference type="Gene3D" id="3.40.50.12580">
    <property type="match status" value="2"/>
</dbReference>
<dbReference type="Proteomes" id="UP000217784">
    <property type="component" value="Unassembled WGS sequence"/>
</dbReference>
<organism evidence="9 10">
    <name type="scientific">Methanobacterium bryantii</name>
    <dbReference type="NCBI Taxonomy" id="2161"/>
    <lineage>
        <taxon>Archaea</taxon>
        <taxon>Methanobacteriati</taxon>
        <taxon>Methanobacteriota</taxon>
        <taxon>Methanomada group</taxon>
        <taxon>Methanobacteria</taxon>
        <taxon>Methanobacteriales</taxon>
        <taxon>Methanobacteriaceae</taxon>
        <taxon>Methanobacterium</taxon>
    </lineage>
</organism>
<evidence type="ECO:0000256" key="4">
    <source>
        <dbReference type="ARBA" id="ARBA00022679"/>
    </source>
</evidence>
<dbReference type="Pfam" id="PF18674">
    <property type="entry name" value="TarS_C1"/>
    <property type="match status" value="1"/>
</dbReference>
<evidence type="ECO:0000313" key="9">
    <source>
        <dbReference type="EMBL" id="PAV06304.1"/>
    </source>
</evidence>
<keyword evidence="4" id="KW-0808">Transferase</keyword>
<keyword evidence="7" id="KW-0175">Coiled coil</keyword>
<feature type="domain" description="TarS C-terminal" evidence="8">
    <location>
        <begin position="133"/>
        <end position="265"/>
    </location>
</feature>